<dbReference type="PANTHER" id="PTHR43537">
    <property type="entry name" value="TRANSCRIPTIONAL REGULATOR, GNTR FAMILY"/>
    <property type="match status" value="1"/>
</dbReference>
<proteinExistence type="predicted"/>
<accession>A0A380P3C3</accession>
<evidence type="ECO:0000256" key="3">
    <source>
        <dbReference type="ARBA" id="ARBA00023163"/>
    </source>
</evidence>
<dbReference type="GO" id="GO:0003700">
    <property type="term" value="F:DNA-binding transcription factor activity"/>
    <property type="evidence" value="ECO:0007669"/>
    <property type="project" value="InterPro"/>
</dbReference>
<dbReference type="InterPro" id="IPR036388">
    <property type="entry name" value="WH-like_DNA-bd_sf"/>
</dbReference>
<dbReference type="Proteomes" id="UP000254150">
    <property type="component" value="Unassembled WGS sequence"/>
</dbReference>
<keyword evidence="3" id="KW-0804">Transcription</keyword>
<evidence type="ECO:0000313" key="5">
    <source>
        <dbReference type="EMBL" id="SUP59720.1"/>
    </source>
</evidence>
<evidence type="ECO:0000256" key="1">
    <source>
        <dbReference type="ARBA" id="ARBA00023015"/>
    </source>
</evidence>
<feature type="domain" description="HTH gntR-type" evidence="4">
    <location>
        <begin position="2"/>
        <end position="71"/>
    </location>
</feature>
<keyword evidence="2" id="KW-0238">DNA-binding</keyword>
<dbReference type="Gene3D" id="1.10.10.10">
    <property type="entry name" value="Winged helix-like DNA-binding domain superfamily/Winged helix DNA-binding domain"/>
    <property type="match status" value="1"/>
</dbReference>
<reference evidence="5 6" key="1">
    <citation type="submission" date="2018-06" db="EMBL/GenBank/DDBJ databases">
        <authorList>
            <consortium name="Pathogen Informatics"/>
            <person name="Doyle S."/>
        </authorList>
    </citation>
    <scope>NUCLEOTIDE SEQUENCE [LARGE SCALE GENOMIC DNA]</scope>
    <source>
        <strain evidence="5 6">NCTC7807</strain>
    </source>
</reference>
<dbReference type="InterPro" id="IPR000524">
    <property type="entry name" value="Tscrpt_reg_HTH_GntR"/>
</dbReference>
<evidence type="ECO:0000313" key="6">
    <source>
        <dbReference type="Proteomes" id="UP000254150"/>
    </source>
</evidence>
<sequence length="75" mass="8052">MGVPAQATRTAIGQDIVSGAHERGSRLTEGQLARPYGVSRVPVREALRTLEARHLLAGRPLFSAGRCRASGSRDR</sequence>
<dbReference type="AlphaFoldDB" id="A0A380P3C3"/>
<dbReference type="PRINTS" id="PR00035">
    <property type="entry name" value="HTHGNTR"/>
</dbReference>
<dbReference type="InterPro" id="IPR036390">
    <property type="entry name" value="WH_DNA-bd_sf"/>
</dbReference>
<protein>
    <submittedName>
        <fullName evidence="5">GntR-family transcriptional regulator</fullName>
    </submittedName>
</protein>
<evidence type="ECO:0000259" key="4">
    <source>
        <dbReference type="PROSITE" id="PS50949"/>
    </source>
</evidence>
<dbReference type="SUPFAM" id="SSF46785">
    <property type="entry name" value="Winged helix' DNA-binding domain"/>
    <property type="match status" value="1"/>
</dbReference>
<keyword evidence="1" id="KW-0805">Transcription regulation</keyword>
<dbReference type="Pfam" id="PF00392">
    <property type="entry name" value="GntR"/>
    <property type="match status" value="1"/>
</dbReference>
<dbReference type="EMBL" id="UHID01000007">
    <property type="protein sequence ID" value="SUP59720.1"/>
    <property type="molecule type" value="Genomic_DNA"/>
</dbReference>
<dbReference type="SMART" id="SM00345">
    <property type="entry name" value="HTH_GNTR"/>
    <property type="match status" value="1"/>
</dbReference>
<name>A0A380P3C3_STRGR</name>
<dbReference type="PROSITE" id="PS50949">
    <property type="entry name" value="HTH_GNTR"/>
    <property type="match status" value="1"/>
</dbReference>
<dbReference type="GO" id="GO:0003677">
    <property type="term" value="F:DNA binding"/>
    <property type="evidence" value="ECO:0007669"/>
    <property type="project" value="UniProtKB-KW"/>
</dbReference>
<gene>
    <name evidence="5" type="ORF">NCTC7807_03777</name>
</gene>
<dbReference type="PANTHER" id="PTHR43537:SF24">
    <property type="entry name" value="GLUCONATE OPERON TRANSCRIPTIONAL REPRESSOR"/>
    <property type="match status" value="1"/>
</dbReference>
<evidence type="ECO:0000256" key="2">
    <source>
        <dbReference type="ARBA" id="ARBA00023125"/>
    </source>
</evidence>
<organism evidence="5 6">
    <name type="scientific">Streptomyces griseus</name>
    <dbReference type="NCBI Taxonomy" id="1911"/>
    <lineage>
        <taxon>Bacteria</taxon>
        <taxon>Bacillati</taxon>
        <taxon>Actinomycetota</taxon>
        <taxon>Actinomycetes</taxon>
        <taxon>Kitasatosporales</taxon>
        <taxon>Streptomycetaceae</taxon>
        <taxon>Streptomyces</taxon>
    </lineage>
</organism>